<dbReference type="SMART" id="SM00856">
    <property type="entry name" value="PMEI"/>
    <property type="match status" value="1"/>
</dbReference>
<dbReference type="InterPro" id="IPR034086">
    <property type="entry name" value="PMEI_plant"/>
</dbReference>
<keyword evidence="2" id="KW-1015">Disulfide bond</keyword>
<dbReference type="FunFam" id="1.20.140.40:FF:000008">
    <property type="entry name" value="Invertase/pectin methylesterase inhibitor family protein"/>
    <property type="match status" value="1"/>
</dbReference>
<feature type="domain" description="Pectinesterase inhibitor" evidence="5">
    <location>
        <begin position="91"/>
        <end position="236"/>
    </location>
</feature>
<keyword evidence="4" id="KW-0472">Membrane</keyword>
<keyword evidence="4" id="KW-0812">Transmembrane</keyword>
<evidence type="ECO:0000256" key="2">
    <source>
        <dbReference type="ARBA" id="ARBA00023157"/>
    </source>
</evidence>
<dbReference type="NCBIfam" id="TIGR01614">
    <property type="entry name" value="PME_inhib"/>
    <property type="match status" value="1"/>
</dbReference>
<dbReference type="PANTHER" id="PTHR36710:SF17">
    <property type="entry name" value="PLANT INVERTASE_PECTIN METHYLESTERASE INHIBITOR SUPERFAMILY PROTEIN"/>
    <property type="match status" value="1"/>
</dbReference>
<protein>
    <recommendedName>
        <fullName evidence="5">Pectinesterase inhibitor domain-containing protein</fullName>
    </recommendedName>
</protein>
<proteinExistence type="inferred from homology"/>
<dbReference type="Pfam" id="PF04043">
    <property type="entry name" value="PMEI"/>
    <property type="match status" value="1"/>
</dbReference>
<accession>A0A178W779</accession>
<feature type="transmembrane region" description="Helical" evidence="4">
    <location>
        <begin position="55"/>
        <end position="78"/>
    </location>
</feature>
<dbReference type="InterPro" id="IPR006501">
    <property type="entry name" value="Pectinesterase_inhib_dom"/>
</dbReference>
<dbReference type="PANTHER" id="PTHR36710">
    <property type="entry name" value="PECTINESTERASE INHIBITOR-LIKE"/>
    <property type="match status" value="1"/>
</dbReference>
<name>A0A178W779_ARATH</name>
<dbReference type="EMBL" id="LUHQ01000001">
    <property type="protein sequence ID" value="OAP14178.1"/>
    <property type="molecule type" value="Genomic_DNA"/>
</dbReference>
<evidence type="ECO:0000313" key="7">
    <source>
        <dbReference type="Proteomes" id="UP000078284"/>
    </source>
</evidence>
<dbReference type="CDD" id="cd15797">
    <property type="entry name" value="PMEI"/>
    <property type="match status" value="1"/>
</dbReference>
<dbReference type="AlphaFoldDB" id="A0A178W779"/>
<dbReference type="SUPFAM" id="SSF101148">
    <property type="entry name" value="Plant invertase/pectin methylesterase inhibitor"/>
    <property type="match status" value="1"/>
</dbReference>
<comment type="caution">
    <text evidence="6">The sequence shown here is derived from an EMBL/GenBank/DDBJ whole genome shotgun (WGS) entry which is preliminary data.</text>
</comment>
<organism evidence="6 7">
    <name type="scientific">Arabidopsis thaliana</name>
    <name type="common">Mouse-ear cress</name>
    <dbReference type="NCBI Taxonomy" id="3702"/>
    <lineage>
        <taxon>Eukaryota</taxon>
        <taxon>Viridiplantae</taxon>
        <taxon>Streptophyta</taxon>
        <taxon>Embryophyta</taxon>
        <taxon>Tracheophyta</taxon>
        <taxon>Spermatophyta</taxon>
        <taxon>Magnoliopsida</taxon>
        <taxon>eudicotyledons</taxon>
        <taxon>Gunneridae</taxon>
        <taxon>Pentapetalae</taxon>
        <taxon>rosids</taxon>
        <taxon>malvids</taxon>
        <taxon>Brassicales</taxon>
        <taxon>Brassicaceae</taxon>
        <taxon>Camelineae</taxon>
        <taxon>Arabidopsis</taxon>
    </lineage>
</organism>
<sequence length="243" mass="26750">MGNCCHRRHRCRHRHFRRHRHHRSHYFIVGVPIVTGATAIAGSTVAVVFAGTAAVAGLTAGTTAVVGVTAGATTYSYLIYLLTSARFSTEVTKSEINSICTHRDVNASLCFEFLNSSPQIAALDFDGLTKYLLTYESRKFSDMLKQFQSLVNSTTDPSAKGSYDVCVGTFDKGTSCFDDAFKDLASKDYITLEWSVVCTLDMADGCEEELSTFKPNPQLFKDISIVKNLSLMGLVIVKLFLKK</sequence>
<reference evidence="7" key="1">
    <citation type="journal article" date="2016" name="Proc. Natl. Acad. Sci. U.S.A.">
        <title>Chromosome-level assembly of Arabidopsis thaliana Ler reveals the extent of translocation and inversion polymorphisms.</title>
        <authorList>
            <person name="Zapata L."/>
            <person name="Ding J."/>
            <person name="Willing E.M."/>
            <person name="Hartwig B."/>
            <person name="Bezdan D."/>
            <person name="Jiao W.B."/>
            <person name="Patel V."/>
            <person name="Velikkakam James G."/>
            <person name="Koornneef M."/>
            <person name="Ossowski S."/>
            <person name="Schneeberger K."/>
        </authorList>
    </citation>
    <scope>NUCLEOTIDE SEQUENCE [LARGE SCALE GENOMIC DNA]</scope>
    <source>
        <strain evidence="7">cv. Landsberg erecta</strain>
    </source>
</reference>
<dbReference type="ExpressionAtlas" id="A0A178W779">
    <property type="expression patterns" value="baseline and differential"/>
</dbReference>
<dbReference type="GO" id="GO:0046910">
    <property type="term" value="F:pectinesterase inhibitor activity"/>
    <property type="evidence" value="ECO:0007669"/>
    <property type="project" value="InterPro"/>
</dbReference>
<evidence type="ECO:0000259" key="5">
    <source>
        <dbReference type="SMART" id="SM00856"/>
    </source>
</evidence>
<keyword evidence="1" id="KW-0732">Signal</keyword>
<dbReference type="Proteomes" id="UP000078284">
    <property type="component" value="Chromosome 1"/>
</dbReference>
<evidence type="ECO:0000256" key="4">
    <source>
        <dbReference type="SAM" id="Phobius"/>
    </source>
</evidence>
<dbReference type="InterPro" id="IPR052421">
    <property type="entry name" value="PCW_Enzyme_Inhibitor"/>
</dbReference>
<dbReference type="Gene3D" id="1.20.140.40">
    <property type="entry name" value="Invertase/pectin methylesterase inhibitor family protein"/>
    <property type="match status" value="1"/>
</dbReference>
<feature type="transmembrane region" description="Helical" evidence="4">
    <location>
        <begin position="26"/>
        <end position="49"/>
    </location>
</feature>
<keyword evidence="4" id="KW-1133">Transmembrane helix</keyword>
<evidence type="ECO:0000313" key="6">
    <source>
        <dbReference type="EMBL" id="OAP14178.1"/>
    </source>
</evidence>
<comment type="similarity">
    <text evidence="3">Belongs to the PMEI family.</text>
</comment>
<dbReference type="InterPro" id="IPR035513">
    <property type="entry name" value="Invertase/methylesterase_inhib"/>
</dbReference>
<gene>
    <name evidence="6" type="ordered locus">AXX17_At1g11640</name>
</gene>
<evidence type="ECO:0000256" key="3">
    <source>
        <dbReference type="ARBA" id="ARBA00038471"/>
    </source>
</evidence>
<evidence type="ECO:0000256" key="1">
    <source>
        <dbReference type="ARBA" id="ARBA00022729"/>
    </source>
</evidence>